<dbReference type="GO" id="GO:0005829">
    <property type="term" value="C:cytosol"/>
    <property type="evidence" value="ECO:0007669"/>
    <property type="project" value="TreeGrafter"/>
</dbReference>
<keyword evidence="3" id="KW-0804">Transcription</keyword>
<proteinExistence type="predicted"/>
<reference evidence="6" key="2">
    <citation type="journal article" date="2024" name="Nature">
        <title>Anoxygenic phototroph of the Chloroflexota uses a type I reaction centre.</title>
        <authorList>
            <person name="Tsuji J.M."/>
            <person name="Shaw N.A."/>
            <person name="Nagashima S."/>
            <person name="Venkiteswaran J.J."/>
            <person name="Schiff S.L."/>
            <person name="Watanabe T."/>
            <person name="Fukui M."/>
            <person name="Hanada S."/>
            <person name="Tank M."/>
            <person name="Neufeld J.D."/>
        </authorList>
    </citation>
    <scope>NUCLEOTIDE SEQUENCE</scope>
    <source>
        <strain evidence="6">L227-S17</strain>
    </source>
</reference>
<dbReference type="PANTHER" id="PTHR47894">
    <property type="entry name" value="HTH-TYPE TRANSCRIPTIONAL REGULATOR GADX"/>
    <property type="match status" value="1"/>
</dbReference>
<accession>A0A8T7MAQ7</accession>
<name>A0A8T7MAQ7_9CHLR</name>
<dbReference type="EMBL" id="JACATZ010000003">
    <property type="protein sequence ID" value="NWJ49106.1"/>
    <property type="molecule type" value="Genomic_DNA"/>
</dbReference>
<dbReference type="PROSITE" id="PS01124">
    <property type="entry name" value="HTH_ARAC_FAMILY_2"/>
    <property type="match status" value="1"/>
</dbReference>
<dbReference type="GO" id="GO:0000976">
    <property type="term" value="F:transcription cis-regulatory region binding"/>
    <property type="evidence" value="ECO:0007669"/>
    <property type="project" value="TreeGrafter"/>
</dbReference>
<dbReference type="SUPFAM" id="SSF46689">
    <property type="entry name" value="Homeodomain-like"/>
    <property type="match status" value="1"/>
</dbReference>
<evidence type="ECO:0000313" key="8">
    <source>
        <dbReference type="Proteomes" id="UP001431572"/>
    </source>
</evidence>
<dbReference type="SMART" id="SM00342">
    <property type="entry name" value="HTH_ARAC"/>
    <property type="match status" value="1"/>
</dbReference>
<evidence type="ECO:0000256" key="3">
    <source>
        <dbReference type="ARBA" id="ARBA00023163"/>
    </source>
</evidence>
<dbReference type="Proteomes" id="UP001431572">
    <property type="component" value="Chromosome 2"/>
</dbReference>
<evidence type="ECO:0000256" key="2">
    <source>
        <dbReference type="ARBA" id="ARBA00023125"/>
    </source>
</evidence>
<dbReference type="Gene3D" id="1.10.10.60">
    <property type="entry name" value="Homeodomain-like"/>
    <property type="match status" value="1"/>
</dbReference>
<evidence type="ECO:0000256" key="1">
    <source>
        <dbReference type="ARBA" id="ARBA00023015"/>
    </source>
</evidence>
<protein>
    <submittedName>
        <fullName evidence="5 6">AraC family transcriptional regulator</fullName>
    </submittedName>
</protein>
<sequence>MTERNRLRYAFDKGWQALFHDLDIGVQDVLRYAQLPLDLFSRQPITMNGAEYFRFWKGLAFVTRDDPTFSLRLVQAISPETVGPALFVAFCSNDLNTALHRIAKYKPLVGPLHMTVDQSESQTQIAFGSVLPDDRVPENLIIMELAFWVHVARMATRAPIIPKSVQMLFEPPERETHEAFFGSSIILSEFNGLTFEAKDAAKPFLTTNQAMWSILQPELNKRLKDLTRESSFKERVRACLVEILPSGHYSMADVASKLAMSSRTLHRRLKDEATTFQAVLDELREELARHYLGVSDYSSTEIAFLLGYEETNSFYRAFRVWTGNTPEEIRSSA</sequence>
<dbReference type="InterPro" id="IPR032687">
    <property type="entry name" value="AraC-type_N"/>
</dbReference>
<feature type="domain" description="HTH araC/xylS-type" evidence="4">
    <location>
        <begin position="234"/>
        <end position="332"/>
    </location>
</feature>
<evidence type="ECO:0000313" key="7">
    <source>
        <dbReference type="Proteomes" id="UP000521676"/>
    </source>
</evidence>
<dbReference type="RefSeq" id="WP_341470934.1">
    <property type="nucleotide sequence ID" value="NZ_CP128400.1"/>
</dbReference>
<dbReference type="PANTHER" id="PTHR47894:SF4">
    <property type="entry name" value="HTH-TYPE TRANSCRIPTIONAL REGULATOR GADX"/>
    <property type="match status" value="1"/>
</dbReference>
<evidence type="ECO:0000259" key="4">
    <source>
        <dbReference type="PROSITE" id="PS01124"/>
    </source>
</evidence>
<dbReference type="Proteomes" id="UP000521676">
    <property type="component" value="Unassembled WGS sequence"/>
</dbReference>
<keyword evidence="1" id="KW-0805">Transcription regulation</keyword>
<organism evidence="5 7">
    <name type="scientific">Candidatus Chlorohelix allophototropha</name>
    <dbReference type="NCBI Taxonomy" id="3003348"/>
    <lineage>
        <taxon>Bacteria</taxon>
        <taxon>Bacillati</taxon>
        <taxon>Chloroflexota</taxon>
        <taxon>Chloroflexia</taxon>
        <taxon>Candidatus Chloroheliales</taxon>
        <taxon>Candidatus Chloroheliaceae</taxon>
        <taxon>Candidatus Chlorohelix</taxon>
    </lineage>
</organism>
<gene>
    <name evidence="5" type="ORF">HXX08_24885</name>
    <name evidence="6" type="ORF">OZ401_002626</name>
</gene>
<keyword evidence="8" id="KW-1185">Reference proteome</keyword>
<dbReference type="InterPro" id="IPR009057">
    <property type="entry name" value="Homeodomain-like_sf"/>
</dbReference>
<evidence type="ECO:0000313" key="6">
    <source>
        <dbReference type="EMBL" id="WJW69034.1"/>
    </source>
</evidence>
<evidence type="ECO:0000313" key="5">
    <source>
        <dbReference type="EMBL" id="NWJ49106.1"/>
    </source>
</evidence>
<dbReference type="Pfam" id="PF12625">
    <property type="entry name" value="Arabinose_bd"/>
    <property type="match status" value="1"/>
</dbReference>
<dbReference type="GO" id="GO:0003700">
    <property type="term" value="F:DNA-binding transcription factor activity"/>
    <property type="evidence" value="ECO:0007669"/>
    <property type="project" value="InterPro"/>
</dbReference>
<dbReference type="InterPro" id="IPR018060">
    <property type="entry name" value="HTH_AraC"/>
</dbReference>
<dbReference type="EMBL" id="CP128400">
    <property type="protein sequence ID" value="WJW69034.1"/>
    <property type="molecule type" value="Genomic_DNA"/>
</dbReference>
<dbReference type="Pfam" id="PF12833">
    <property type="entry name" value="HTH_18"/>
    <property type="match status" value="1"/>
</dbReference>
<keyword evidence="2" id="KW-0238">DNA-binding</keyword>
<dbReference type="AlphaFoldDB" id="A0A8T7MAQ7"/>
<reference evidence="5 7" key="1">
    <citation type="submission" date="2020-06" db="EMBL/GenBank/DDBJ databases">
        <title>Anoxygenic phototrophic Chloroflexota member uses a Type I reaction center.</title>
        <authorList>
            <person name="Tsuji J.M."/>
            <person name="Shaw N.A."/>
            <person name="Nagashima S."/>
            <person name="Venkiteswaran J."/>
            <person name="Schiff S.L."/>
            <person name="Hanada S."/>
            <person name="Tank M."/>
            <person name="Neufeld J.D."/>
        </authorList>
    </citation>
    <scope>NUCLEOTIDE SEQUENCE [LARGE SCALE GENOMIC DNA]</scope>
    <source>
        <strain evidence="5">L227-S17</strain>
    </source>
</reference>